<proteinExistence type="inferred from homology"/>
<feature type="binding site" evidence="7">
    <location>
        <position position="91"/>
    </location>
    <ligand>
        <name>Zn(2+)</name>
        <dbReference type="ChEBI" id="CHEBI:29105"/>
        <label>2</label>
    </ligand>
</feature>
<dbReference type="KEGG" id="ppru:FDP22_04845"/>
<feature type="binding site" evidence="7">
    <location>
        <position position="80"/>
    </location>
    <ligand>
        <name>Zn(2+)</name>
        <dbReference type="ChEBI" id="CHEBI:29105"/>
        <label>1</label>
    </ligand>
</feature>
<dbReference type="SUPFAM" id="SSF55031">
    <property type="entry name" value="Bacterial exopeptidase dimerisation domain"/>
    <property type="match status" value="1"/>
</dbReference>
<evidence type="ECO:0000256" key="6">
    <source>
        <dbReference type="ARBA" id="ARBA00023211"/>
    </source>
</evidence>
<dbReference type="NCBIfam" id="TIGR01879">
    <property type="entry name" value="hydantase"/>
    <property type="match status" value="1"/>
</dbReference>
<evidence type="ECO:0000256" key="5">
    <source>
        <dbReference type="ARBA" id="ARBA00022801"/>
    </source>
</evidence>
<dbReference type="EC" id="3.5.-.-" evidence="8"/>
<sequence>MTHVIDETIDRLLTRINAISLPGPGFTRPSYSPLETEAHGVVAEEAEALGLEVTRDAGMNLFARLPGRDRTAPALHIGSHVDTVPYGGAYDGTAGVAGAMALAAAFVRSGETPPTDIVVTVTRAEESVWFPVSYIGSRAALCRLKPEEMEAVRCDTGRTLADHMRDEGADPDAVLRGPGLAPAQFIELHIEQGPVLFDADEPFAIVKGVRGGLRYRNARIEGTWAHSGGAPRGARADAVFALADLVTGLDRVWGEVLAEGHDLAVTFGRVDAATDEHAFAKVPGLCDFCLDLRSDDVAVLERMDAELKAQIAAIEAARGVRFALGAQSRSTPSPLSATLGGRLAEAAAPLGHAPRRILSGGGHDAAAFAQAGWESVMVFLRNWDGSHNPKEGMDPADLGQAVRMIHAAFADRQARP</sequence>
<evidence type="ECO:0000256" key="4">
    <source>
        <dbReference type="ARBA" id="ARBA00022723"/>
    </source>
</evidence>
<feature type="binding site" evidence="7">
    <location>
        <position position="91"/>
    </location>
    <ligand>
        <name>Zn(2+)</name>
        <dbReference type="ChEBI" id="CHEBI:29105"/>
        <label>1</label>
    </ligand>
</feature>
<dbReference type="PIRSF" id="PIRSF001235">
    <property type="entry name" value="Amidase_carbamoylase"/>
    <property type="match status" value="1"/>
</dbReference>
<dbReference type="InterPro" id="IPR010158">
    <property type="entry name" value="Amidase_Cbmase"/>
</dbReference>
<dbReference type="InterPro" id="IPR002933">
    <property type="entry name" value="Peptidase_M20"/>
</dbReference>
<feature type="binding site" evidence="7">
    <location>
        <position position="387"/>
    </location>
    <ligand>
        <name>Zn(2+)</name>
        <dbReference type="ChEBI" id="CHEBI:29105"/>
        <label>2</label>
    </ligand>
</feature>
<dbReference type="OrthoDB" id="9808195at2"/>
<evidence type="ECO:0000256" key="3">
    <source>
        <dbReference type="ARBA" id="ARBA00011738"/>
    </source>
</evidence>
<keyword evidence="9" id="KW-1185">Reference proteome</keyword>
<feature type="binding site" evidence="7">
    <location>
        <position position="189"/>
    </location>
    <ligand>
        <name>Zn(2+)</name>
        <dbReference type="ChEBI" id="CHEBI:29105"/>
        <label>1</label>
    </ligand>
</feature>
<feature type="binding site" evidence="7">
    <location>
        <position position="126"/>
    </location>
    <ligand>
        <name>Zn(2+)</name>
        <dbReference type="ChEBI" id="CHEBI:29105"/>
        <label>2</label>
    </ligand>
</feature>
<dbReference type="GO" id="GO:0016813">
    <property type="term" value="F:hydrolase activity, acting on carbon-nitrogen (but not peptide) bonds, in linear amidines"/>
    <property type="evidence" value="ECO:0007669"/>
    <property type="project" value="InterPro"/>
</dbReference>
<comment type="cofactor">
    <cofactor evidence="1">
        <name>Mn(2+)</name>
        <dbReference type="ChEBI" id="CHEBI:29035"/>
    </cofactor>
</comment>
<dbReference type="PANTHER" id="PTHR32494">
    <property type="entry name" value="ALLANTOATE DEIMINASE-RELATED"/>
    <property type="match status" value="1"/>
</dbReference>
<keyword evidence="6" id="KW-0464">Manganese</keyword>
<gene>
    <name evidence="8" type="ORF">FDP22_04845</name>
</gene>
<dbReference type="Gene3D" id="3.40.630.10">
    <property type="entry name" value="Zn peptidases"/>
    <property type="match status" value="1"/>
</dbReference>
<dbReference type="AlphaFoldDB" id="A0A5B8FGQ9"/>
<evidence type="ECO:0000256" key="2">
    <source>
        <dbReference type="ARBA" id="ARBA00006153"/>
    </source>
</evidence>
<dbReference type="Pfam" id="PF01546">
    <property type="entry name" value="Peptidase_M20"/>
    <property type="match status" value="1"/>
</dbReference>
<dbReference type="RefSeq" id="WP_138575566.1">
    <property type="nucleotide sequence ID" value="NZ_CP040818.1"/>
</dbReference>
<keyword evidence="7" id="KW-0862">Zinc</keyword>
<dbReference type="InterPro" id="IPR036264">
    <property type="entry name" value="Bact_exopeptidase_dim_dom"/>
</dbReference>
<dbReference type="SUPFAM" id="SSF53187">
    <property type="entry name" value="Zn-dependent exopeptidases"/>
    <property type="match status" value="1"/>
</dbReference>
<reference evidence="8 9" key="1">
    <citation type="submission" date="2019-06" db="EMBL/GenBank/DDBJ databases">
        <title>Genome sequence of Rhodobacteraceae bacterium D4M1.</title>
        <authorList>
            <person name="Cao J."/>
        </authorList>
    </citation>
    <scope>NUCLEOTIDE SEQUENCE [LARGE SCALE GENOMIC DNA]</scope>
    <source>
        <strain evidence="8 9">D4M1</strain>
    </source>
</reference>
<dbReference type="Proteomes" id="UP000305888">
    <property type="component" value="Chromosome"/>
</dbReference>
<keyword evidence="4 7" id="KW-0479">Metal-binding</keyword>
<protein>
    <submittedName>
        <fullName evidence="8">Hydantoinase/carbamoylase family amidase</fullName>
        <ecNumber evidence="8">3.5.-.-</ecNumber>
    </submittedName>
</protein>
<evidence type="ECO:0000256" key="7">
    <source>
        <dbReference type="PIRSR" id="PIRSR001235-1"/>
    </source>
</evidence>
<dbReference type="PANTHER" id="PTHR32494:SF19">
    <property type="entry name" value="ALLANTOATE DEIMINASE-RELATED"/>
    <property type="match status" value="1"/>
</dbReference>
<comment type="similarity">
    <text evidence="2">Belongs to the peptidase M20 family.</text>
</comment>
<accession>A0A5B8FGQ9</accession>
<keyword evidence="5 8" id="KW-0378">Hydrolase</keyword>
<comment type="subunit">
    <text evidence="3">Homodimer.</text>
</comment>
<evidence type="ECO:0000313" key="8">
    <source>
        <dbReference type="EMBL" id="QDL91168.1"/>
    </source>
</evidence>
<organism evidence="8 9">
    <name type="scientific">Paroceanicella profunda</name>
    <dbReference type="NCBI Taxonomy" id="2579971"/>
    <lineage>
        <taxon>Bacteria</taxon>
        <taxon>Pseudomonadati</taxon>
        <taxon>Pseudomonadota</taxon>
        <taxon>Alphaproteobacteria</taxon>
        <taxon>Rhodobacterales</taxon>
        <taxon>Paracoccaceae</taxon>
        <taxon>Paroceanicella</taxon>
    </lineage>
</organism>
<dbReference type="Gene3D" id="3.30.70.360">
    <property type="match status" value="1"/>
</dbReference>
<comment type="cofactor">
    <cofactor evidence="7">
        <name>Zn(2+)</name>
        <dbReference type="ChEBI" id="CHEBI:29105"/>
    </cofactor>
    <text evidence="7">Binds 2 Zn(2+) ions per subunit.</text>
</comment>
<dbReference type="GO" id="GO:0046872">
    <property type="term" value="F:metal ion binding"/>
    <property type="evidence" value="ECO:0007669"/>
    <property type="project" value="UniProtKB-KW"/>
</dbReference>
<dbReference type="EMBL" id="CP040818">
    <property type="protein sequence ID" value="QDL91168.1"/>
    <property type="molecule type" value="Genomic_DNA"/>
</dbReference>
<evidence type="ECO:0000313" key="9">
    <source>
        <dbReference type="Proteomes" id="UP000305888"/>
    </source>
</evidence>
<name>A0A5B8FGQ9_9RHOB</name>
<evidence type="ECO:0000256" key="1">
    <source>
        <dbReference type="ARBA" id="ARBA00001936"/>
    </source>
</evidence>